<feature type="compositionally biased region" description="Polar residues" evidence="1">
    <location>
        <begin position="35"/>
        <end position="49"/>
    </location>
</feature>
<reference evidence="2" key="1">
    <citation type="submission" date="2022-08" db="UniProtKB">
        <authorList>
            <consortium name="EnsemblMetazoa"/>
        </authorList>
    </citation>
    <scope>IDENTIFICATION</scope>
    <source>
        <strain evidence="2">05x7-T-G4-1.051#20</strain>
    </source>
</reference>
<feature type="compositionally biased region" description="Polar residues" evidence="1">
    <location>
        <begin position="115"/>
        <end position="126"/>
    </location>
</feature>
<dbReference type="EnsemblMetazoa" id="G23451.1">
    <property type="protein sequence ID" value="G23451.1:cds"/>
    <property type="gene ID" value="G23451"/>
</dbReference>
<feature type="compositionally biased region" description="Basic residues" evidence="1">
    <location>
        <begin position="1"/>
        <end position="18"/>
    </location>
</feature>
<dbReference type="AlphaFoldDB" id="A0A8W8KG11"/>
<organism evidence="2 3">
    <name type="scientific">Magallana gigas</name>
    <name type="common">Pacific oyster</name>
    <name type="synonym">Crassostrea gigas</name>
    <dbReference type="NCBI Taxonomy" id="29159"/>
    <lineage>
        <taxon>Eukaryota</taxon>
        <taxon>Metazoa</taxon>
        <taxon>Spiralia</taxon>
        <taxon>Lophotrochozoa</taxon>
        <taxon>Mollusca</taxon>
        <taxon>Bivalvia</taxon>
        <taxon>Autobranchia</taxon>
        <taxon>Pteriomorphia</taxon>
        <taxon>Ostreida</taxon>
        <taxon>Ostreoidea</taxon>
        <taxon>Ostreidae</taxon>
        <taxon>Magallana</taxon>
    </lineage>
</organism>
<feature type="region of interest" description="Disordered" evidence="1">
    <location>
        <begin position="73"/>
        <end position="126"/>
    </location>
</feature>
<proteinExistence type="predicted"/>
<dbReference type="Proteomes" id="UP000005408">
    <property type="component" value="Unassembled WGS sequence"/>
</dbReference>
<sequence>MPKRKAQHQPMARRRSRRQTPDVPEEMRQIPDAHVQSTGGETAGTQSAPSDGGKIPVHISDYQLRQLAEAISAGIDRGATPSSSTEPDLNFDENAGQTYKSHRAESSHHQPPTPQNQSSHLDVNKIASTPINVSQLQNYLQLDFCP</sequence>
<keyword evidence="3" id="KW-1185">Reference proteome</keyword>
<feature type="region of interest" description="Disordered" evidence="1">
    <location>
        <begin position="1"/>
        <end position="60"/>
    </location>
</feature>
<accession>A0A8W8KG11</accession>
<evidence type="ECO:0000313" key="2">
    <source>
        <dbReference type="EnsemblMetazoa" id="G23451.1:cds"/>
    </source>
</evidence>
<name>A0A8W8KG11_MAGGI</name>
<protein>
    <submittedName>
        <fullName evidence="2">Uncharacterized protein</fullName>
    </submittedName>
</protein>
<evidence type="ECO:0000256" key="1">
    <source>
        <dbReference type="SAM" id="MobiDB-lite"/>
    </source>
</evidence>
<evidence type="ECO:0000313" key="3">
    <source>
        <dbReference type="Proteomes" id="UP000005408"/>
    </source>
</evidence>